<dbReference type="InterPro" id="IPR012337">
    <property type="entry name" value="RNaseH-like_sf"/>
</dbReference>
<dbReference type="Pfam" id="PF17921">
    <property type="entry name" value="Integrase_H2C2"/>
    <property type="match status" value="1"/>
</dbReference>
<dbReference type="InterPro" id="IPR041588">
    <property type="entry name" value="Integrase_H2C2"/>
</dbReference>
<evidence type="ECO:0000259" key="2">
    <source>
        <dbReference type="PROSITE" id="PS50994"/>
    </source>
</evidence>
<dbReference type="GeneID" id="103309368"/>
<evidence type="ECO:0000313" key="4">
    <source>
        <dbReference type="Proteomes" id="UP000007819"/>
    </source>
</evidence>
<sequence>MPSKFREALLTELHSTHTGTSCMKAIARSYFCWPGIDNDIENTAWNCENCVQVRPAPPKPVLTPWKWPEQVWMRIQVDFLRLYKNTMFLIVVDATSNWLEVFEVSTSSASVVIVKMQDIFARFGVLKSITTDGAKGFTGTEFNTFCVNGNIKYLVGAPFHQETNGAAESGVKIVKNFFKKNQTTSATQLQKFLLFYRNTPHQFRFQFRCSEIRQPRF</sequence>
<keyword evidence="4" id="KW-1185">Reference proteome</keyword>
<evidence type="ECO:0000256" key="1">
    <source>
        <dbReference type="ARBA" id="ARBA00012493"/>
    </source>
</evidence>
<dbReference type="InterPro" id="IPR001584">
    <property type="entry name" value="Integrase_cat-core"/>
</dbReference>
<dbReference type="GO" id="GO:0015074">
    <property type="term" value="P:DNA integration"/>
    <property type="evidence" value="ECO:0007669"/>
    <property type="project" value="InterPro"/>
</dbReference>
<dbReference type="OrthoDB" id="6611713at2759"/>
<feature type="domain" description="Integrase catalytic" evidence="2">
    <location>
        <begin position="56"/>
        <end position="217"/>
    </location>
</feature>
<dbReference type="Gene3D" id="3.30.420.10">
    <property type="entry name" value="Ribonuclease H-like superfamily/Ribonuclease H"/>
    <property type="match status" value="1"/>
</dbReference>
<organism evidence="3 4">
    <name type="scientific">Acyrthosiphon pisum</name>
    <name type="common">Pea aphid</name>
    <dbReference type="NCBI Taxonomy" id="7029"/>
    <lineage>
        <taxon>Eukaryota</taxon>
        <taxon>Metazoa</taxon>
        <taxon>Ecdysozoa</taxon>
        <taxon>Arthropoda</taxon>
        <taxon>Hexapoda</taxon>
        <taxon>Insecta</taxon>
        <taxon>Pterygota</taxon>
        <taxon>Neoptera</taxon>
        <taxon>Paraneoptera</taxon>
        <taxon>Hemiptera</taxon>
        <taxon>Sternorrhyncha</taxon>
        <taxon>Aphidomorpha</taxon>
        <taxon>Aphidoidea</taxon>
        <taxon>Aphididae</taxon>
        <taxon>Macrosiphini</taxon>
        <taxon>Acyrthosiphon</taxon>
    </lineage>
</organism>
<dbReference type="GO" id="GO:0003676">
    <property type="term" value="F:nucleic acid binding"/>
    <property type="evidence" value="ECO:0007669"/>
    <property type="project" value="InterPro"/>
</dbReference>
<dbReference type="GO" id="GO:0003964">
    <property type="term" value="F:RNA-directed DNA polymerase activity"/>
    <property type="evidence" value="ECO:0007669"/>
    <property type="project" value="UniProtKB-EC"/>
</dbReference>
<dbReference type="SUPFAM" id="SSF53098">
    <property type="entry name" value="Ribonuclease H-like"/>
    <property type="match status" value="1"/>
</dbReference>
<name>A0A8R2B5N2_ACYPI</name>
<protein>
    <recommendedName>
        <fullName evidence="1">RNA-directed DNA polymerase</fullName>
        <ecNumber evidence="1">2.7.7.49</ecNumber>
    </recommendedName>
</protein>
<dbReference type="EnsemblMetazoa" id="XM_008184641.1">
    <property type="protein sequence ID" value="XP_008182863.1"/>
    <property type="gene ID" value="LOC103309368"/>
</dbReference>
<dbReference type="EC" id="2.7.7.49" evidence="1"/>
<reference evidence="4" key="1">
    <citation type="submission" date="2010-06" db="EMBL/GenBank/DDBJ databases">
        <authorList>
            <person name="Jiang H."/>
            <person name="Abraham K."/>
            <person name="Ali S."/>
            <person name="Alsbrooks S.L."/>
            <person name="Anim B.N."/>
            <person name="Anosike U.S."/>
            <person name="Attaway T."/>
            <person name="Bandaranaike D.P."/>
            <person name="Battles P.K."/>
            <person name="Bell S.N."/>
            <person name="Bell A.V."/>
            <person name="Beltran B."/>
            <person name="Bickham C."/>
            <person name="Bustamante Y."/>
            <person name="Caleb T."/>
            <person name="Canada A."/>
            <person name="Cardenas V."/>
            <person name="Carter K."/>
            <person name="Chacko J."/>
            <person name="Chandrabose M.N."/>
            <person name="Chavez D."/>
            <person name="Chavez A."/>
            <person name="Chen L."/>
            <person name="Chu H.-S."/>
            <person name="Claassen K.J."/>
            <person name="Cockrell R."/>
            <person name="Collins M."/>
            <person name="Cooper J.A."/>
            <person name="Cree A."/>
            <person name="Curry S.M."/>
            <person name="Da Y."/>
            <person name="Dao M.D."/>
            <person name="Das B."/>
            <person name="Davila M.-L."/>
            <person name="Davy-Carroll L."/>
            <person name="Denson S."/>
            <person name="Dinh H."/>
            <person name="Ebong V.E."/>
            <person name="Edwards J.R."/>
            <person name="Egan A."/>
            <person name="El-Daye J."/>
            <person name="Escobedo L."/>
            <person name="Fernandez S."/>
            <person name="Fernando P.R."/>
            <person name="Flagg N."/>
            <person name="Forbes L.D."/>
            <person name="Fowler R.G."/>
            <person name="Fu Q."/>
            <person name="Gabisi R.A."/>
            <person name="Ganer J."/>
            <person name="Garbino Pronczuk A."/>
            <person name="Garcia R.M."/>
            <person name="Garner T."/>
            <person name="Garrett T.E."/>
            <person name="Gonzalez D.A."/>
            <person name="Hamid H."/>
            <person name="Hawkins E.S."/>
            <person name="Hirani K."/>
            <person name="Hogues M.E."/>
            <person name="Hollins B."/>
            <person name="Hsiao C.-H."/>
            <person name="Jabil R."/>
            <person name="James M.L."/>
            <person name="Jhangiani S.N."/>
            <person name="Johnson B."/>
            <person name="Johnson Q."/>
            <person name="Joshi V."/>
            <person name="Kalu J.B."/>
            <person name="Kam C."/>
            <person name="Kashfia A."/>
            <person name="Keebler J."/>
            <person name="Kisamo H."/>
            <person name="Kovar C.L."/>
            <person name="Lago L.A."/>
            <person name="Lai C.-Y."/>
            <person name="Laidlaw J."/>
            <person name="Lara F."/>
            <person name="Le T.-K."/>
            <person name="Lee S.L."/>
            <person name="Legall F.H."/>
            <person name="Lemon S.J."/>
            <person name="Lewis L.R."/>
            <person name="Li B."/>
            <person name="Liu Y."/>
            <person name="Liu Y.-S."/>
            <person name="Lopez J."/>
            <person name="Lozado R.J."/>
            <person name="Lu J."/>
            <person name="Madu R.C."/>
            <person name="Maheshwari M."/>
            <person name="Maheshwari R."/>
            <person name="Malloy K."/>
            <person name="Martinez E."/>
            <person name="Mathew T."/>
            <person name="Mercado I.C."/>
            <person name="Mercado C."/>
            <person name="Meyer B."/>
            <person name="Montgomery K."/>
            <person name="Morgan M.B."/>
            <person name="Munidasa M."/>
            <person name="Nazareth L.V."/>
            <person name="Nelson J."/>
            <person name="Ng B.M."/>
            <person name="Nguyen N.B."/>
            <person name="Nguyen P.Q."/>
            <person name="Nguyen T."/>
            <person name="Obregon M."/>
            <person name="Okwuonu G.O."/>
            <person name="Onwere C.G."/>
            <person name="Orozco G."/>
            <person name="Parra A."/>
            <person name="Patel S."/>
            <person name="Patil S."/>
            <person name="Perez A."/>
            <person name="Perez Y."/>
            <person name="Pham C."/>
            <person name="Primus E.L."/>
            <person name="Pu L.-L."/>
            <person name="Puazo M."/>
            <person name="Qin X."/>
            <person name="Quiroz J.B."/>
            <person name="Reese J."/>
            <person name="Richards S."/>
            <person name="Rives C.M."/>
            <person name="Robberts R."/>
            <person name="Ruiz S.J."/>
            <person name="Ruiz M.J."/>
            <person name="Santibanez J."/>
            <person name="Schneider B.W."/>
            <person name="Sisson I."/>
            <person name="Smith M."/>
            <person name="Sodergren E."/>
            <person name="Song X.-Z."/>
            <person name="Song B.B."/>
            <person name="Summersgill H."/>
            <person name="Thelus R."/>
            <person name="Thornton R.D."/>
            <person name="Trejos Z.Y."/>
            <person name="Usmani K."/>
            <person name="Vattathil S."/>
            <person name="Villasana D."/>
            <person name="Walker D.L."/>
            <person name="Wang S."/>
            <person name="Wang K."/>
            <person name="White C.S."/>
            <person name="Williams A.C."/>
            <person name="Williamson J."/>
            <person name="Wilson K."/>
            <person name="Woghiren I.O."/>
            <person name="Woodworth J.R."/>
            <person name="Worley K.C."/>
            <person name="Wright R.A."/>
            <person name="Wu W."/>
            <person name="Young L."/>
            <person name="Zhang L."/>
            <person name="Zhang J."/>
            <person name="Zhu Y."/>
            <person name="Muzny D.M."/>
            <person name="Weinstock G."/>
            <person name="Gibbs R.A."/>
        </authorList>
    </citation>
    <scope>NUCLEOTIDE SEQUENCE [LARGE SCALE GENOMIC DNA]</scope>
    <source>
        <strain evidence="4">LSR1</strain>
    </source>
</reference>
<dbReference type="InterPro" id="IPR050951">
    <property type="entry name" value="Retrovirus_Pol_polyprotein"/>
</dbReference>
<dbReference type="OMA" id="WLELILM"/>
<dbReference type="AlphaFoldDB" id="A0A8R2B5N2"/>
<reference evidence="3" key="2">
    <citation type="submission" date="2022-06" db="UniProtKB">
        <authorList>
            <consortium name="EnsemblMetazoa"/>
        </authorList>
    </citation>
    <scope>IDENTIFICATION</scope>
</reference>
<dbReference type="KEGG" id="api:103309368"/>
<evidence type="ECO:0000313" key="3">
    <source>
        <dbReference type="EnsemblMetazoa" id="XP_008182863.1"/>
    </source>
</evidence>
<accession>A0A8R2B5N2</accession>
<dbReference type="RefSeq" id="XP_008182863.1">
    <property type="nucleotide sequence ID" value="XM_008184641.1"/>
</dbReference>
<dbReference type="PANTHER" id="PTHR37984">
    <property type="entry name" value="PROTEIN CBG26694"/>
    <property type="match status" value="1"/>
</dbReference>
<dbReference type="PANTHER" id="PTHR37984:SF5">
    <property type="entry name" value="PROTEIN NYNRIN-LIKE"/>
    <property type="match status" value="1"/>
</dbReference>
<dbReference type="InterPro" id="IPR036397">
    <property type="entry name" value="RNaseH_sf"/>
</dbReference>
<dbReference type="PROSITE" id="PS50994">
    <property type="entry name" value="INTEGRASE"/>
    <property type="match status" value="1"/>
</dbReference>
<dbReference type="Gene3D" id="1.10.340.70">
    <property type="match status" value="1"/>
</dbReference>
<proteinExistence type="predicted"/>
<dbReference type="Proteomes" id="UP000007819">
    <property type="component" value="Chromosome A1"/>
</dbReference>